<evidence type="ECO:0000313" key="4">
    <source>
        <dbReference type="Proteomes" id="UP001205311"/>
    </source>
</evidence>
<protein>
    <submittedName>
        <fullName evidence="3">Uncharacterized protein</fullName>
    </submittedName>
</protein>
<dbReference type="EMBL" id="JAMTCP010000044">
    <property type="protein sequence ID" value="MCP2261583.1"/>
    <property type="molecule type" value="Genomic_DNA"/>
</dbReference>
<dbReference type="Proteomes" id="UP001205311">
    <property type="component" value="Unassembled WGS sequence"/>
</dbReference>
<evidence type="ECO:0000256" key="1">
    <source>
        <dbReference type="SAM" id="MobiDB-lite"/>
    </source>
</evidence>
<organism evidence="3 4">
    <name type="scientific">Streptoalloteichus tenebrarius (strain ATCC 17920 / DSM 40477 / JCM 4838 / CBS 697.72 / NBRC 16177 / NCIMB 11028 / NRRL B-12390 / A12253. 1 / ISP 5477)</name>
    <name type="common">Streptomyces tenebrarius</name>
    <dbReference type="NCBI Taxonomy" id="1933"/>
    <lineage>
        <taxon>Bacteria</taxon>
        <taxon>Bacillati</taxon>
        <taxon>Actinomycetota</taxon>
        <taxon>Actinomycetes</taxon>
        <taxon>Pseudonocardiales</taxon>
        <taxon>Pseudonocardiaceae</taxon>
        <taxon>Streptoalloteichus</taxon>
    </lineage>
</organism>
<sequence>MRKVETHSGHEAGRPAGPPGERARTSSAPSPPSPPLTPSVPSGSPTAGVAPRARVRLAVLPAARPSPPPPGRGSGPRRQAREARSAAAGAGRPLPGVDAEPTAEPTGLCGFDLGSVPASVTPPRSWRRAAWLSGSVGGGVAVALLVLGAVLGGPGRQANRMDGLPGYPSEFRFPESRPATPTSRPGNPPNESGPTRDDTRTSEPEQRPTEPVMALAASPAHHHPVTEAAARNVTPTPAATTHAHPTSAPPRTTEPLGRRIPPKVTTVPNQGAAGTDPDKLRKTTVQFYEGVGRGLDGVTDLLADDLRRDGAALLNQQFGDVVGTRVEEIVIDPARGVTISVLRVEHRDGTVTTERRELRFAVAPRPLVSGERLLSRAQR</sequence>
<feature type="region of interest" description="Disordered" evidence="1">
    <location>
        <begin position="235"/>
        <end position="278"/>
    </location>
</feature>
<keyword evidence="2" id="KW-0812">Transmembrane</keyword>
<evidence type="ECO:0000313" key="3">
    <source>
        <dbReference type="EMBL" id="MCP2261583.1"/>
    </source>
</evidence>
<feature type="compositionally biased region" description="Low complexity" evidence="1">
    <location>
        <begin position="235"/>
        <end position="253"/>
    </location>
</feature>
<evidence type="ECO:0000256" key="2">
    <source>
        <dbReference type="SAM" id="Phobius"/>
    </source>
</evidence>
<keyword evidence="2" id="KW-1133">Transmembrane helix</keyword>
<name>A0ABT1I1B8_STRSD</name>
<feature type="compositionally biased region" description="Polar residues" evidence="1">
    <location>
        <begin position="179"/>
        <end position="193"/>
    </location>
</feature>
<feature type="compositionally biased region" description="Basic and acidic residues" evidence="1">
    <location>
        <begin position="194"/>
        <end position="208"/>
    </location>
</feature>
<reference evidence="3 4" key="1">
    <citation type="submission" date="2022-06" db="EMBL/GenBank/DDBJ databases">
        <title>Genomic Encyclopedia of Archaeal and Bacterial Type Strains, Phase II (KMG-II): from individual species to whole genera.</title>
        <authorList>
            <person name="Goeker M."/>
        </authorList>
    </citation>
    <scope>NUCLEOTIDE SEQUENCE [LARGE SCALE GENOMIC DNA]</scope>
    <source>
        <strain evidence="3 4">DSM 40477</strain>
    </source>
</reference>
<keyword evidence="2" id="KW-0472">Membrane</keyword>
<feature type="region of interest" description="Disordered" evidence="1">
    <location>
        <begin position="157"/>
        <end position="222"/>
    </location>
</feature>
<proteinExistence type="predicted"/>
<feature type="compositionally biased region" description="Basic and acidic residues" evidence="1">
    <location>
        <begin position="1"/>
        <end position="13"/>
    </location>
</feature>
<accession>A0ABT1I1B8</accession>
<feature type="compositionally biased region" description="Low complexity" evidence="1">
    <location>
        <begin position="85"/>
        <end position="96"/>
    </location>
</feature>
<gene>
    <name evidence="3" type="ORF">LX15_005309</name>
</gene>
<feature type="compositionally biased region" description="Pro residues" evidence="1">
    <location>
        <begin position="29"/>
        <end position="38"/>
    </location>
</feature>
<comment type="caution">
    <text evidence="3">The sequence shown here is derived from an EMBL/GenBank/DDBJ whole genome shotgun (WGS) entry which is preliminary data.</text>
</comment>
<feature type="region of interest" description="Disordered" evidence="1">
    <location>
        <begin position="1"/>
        <end position="111"/>
    </location>
</feature>
<keyword evidence="4" id="KW-1185">Reference proteome</keyword>
<feature type="compositionally biased region" description="Low complexity" evidence="1">
    <location>
        <begin position="39"/>
        <end position="63"/>
    </location>
</feature>
<feature type="transmembrane region" description="Helical" evidence="2">
    <location>
        <begin position="129"/>
        <end position="151"/>
    </location>
</feature>